<dbReference type="InterPro" id="IPR050101">
    <property type="entry name" value="CinA"/>
</dbReference>
<dbReference type="NCBIfam" id="TIGR00200">
    <property type="entry name" value="cinA_nterm"/>
    <property type="match status" value="1"/>
</dbReference>
<dbReference type="NCBIfam" id="TIGR00199">
    <property type="entry name" value="PncC_domain"/>
    <property type="match status" value="1"/>
</dbReference>
<dbReference type="InterPro" id="IPR036653">
    <property type="entry name" value="CinA-like_C"/>
</dbReference>
<evidence type="ECO:0000256" key="1">
    <source>
        <dbReference type="HAMAP-Rule" id="MF_00226"/>
    </source>
</evidence>
<sequence>MKAEILTVGTEILMGQIVNSNAATISELLNDFGIDVVYHTTVGDNFQRMTRALAQAEERVDFIIMCGGLGPTEDDLTKEVLAKHLGEELVQDKAGYQKLLDYFEKTGREHTPNNDLQVLTLKGGEVLKNEVGLAVGSFIEKNGKFYAALPGPPSEMRPMLSNVLLPKLAEKTGANGKLYSRVLRFYGIGESQLVTKLADLINQQTDPTIAPYAKEVEVTLRLATKCKSEQEANEKLEKIKQEILKTEDVGEFFYGEGEYNTLANVTVELLKEKGVTISAAESLTAGMFQSTLCDIVGASEIFKGGFVTYSQETKAEFLGINAEELTQHGTVSEFCAKEMARCAREKSGADIGVSLTGVAGPNTLEGKEAGTVWIGIATKEGVYALEHHFARSRQFVRMNSVMKALSMVHKELLSCS</sequence>
<dbReference type="Proteomes" id="UP000190328">
    <property type="component" value="Unassembled WGS sequence"/>
</dbReference>
<dbReference type="InterPro" id="IPR041424">
    <property type="entry name" value="CinA_KH"/>
</dbReference>
<dbReference type="Gene3D" id="3.90.950.20">
    <property type="entry name" value="CinA-like"/>
    <property type="match status" value="1"/>
</dbReference>
<dbReference type="Pfam" id="PF18146">
    <property type="entry name" value="CinA_KH"/>
    <property type="match status" value="1"/>
</dbReference>
<evidence type="ECO:0000313" key="4">
    <source>
        <dbReference type="Proteomes" id="UP000190328"/>
    </source>
</evidence>
<dbReference type="EMBL" id="FUXI01000004">
    <property type="protein sequence ID" value="SJZ49215.1"/>
    <property type="molecule type" value="Genomic_DNA"/>
</dbReference>
<protein>
    <recommendedName>
        <fullName evidence="1">Putative competence-damage inducible protein</fullName>
    </recommendedName>
</protein>
<organism evidence="3 4">
    <name type="scientific">Pilibacter termitis</name>
    <dbReference type="NCBI Taxonomy" id="263852"/>
    <lineage>
        <taxon>Bacteria</taxon>
        <taxon>Bacillati</taxon>
        <taxon>Bacillota</taxon>
        <taxon>Bacilli</taxon>
        <taxon>Lactobacillales</taxon>
        <taxon>Enterococcaceae</taxon>
        <taxon>Pilibacter</taxon>
    </lineage>
</organism>
<dbReference type="SMART" id="SM00852">
    <property type="entry name" value="MoCF_biosynth"/>
    <property type="match status" value="1"/>
</dbReference>
<dbReference type="CDD" id="cd00885">
    <property type="entry name" value="cinA"/>
    <property type="match status" value="1"/>
</dbReference>
<dbReference type="InterPro" id="IPR036425">
    <property type="entry name" value="MoaB/Mog-like_dom_sf"/>
</dbReference>
<evidence type="ECO:0000259" key="2">
    <source>
        <dbReference type="SMART" id="SM00852"/>
    </source>
</evidence>
<dbReference type="Gene3D" id="3.30.70.2860">
    <property type="match status" value="1"/>
</dbReference>
<dbReference type="HAMAP" id="MF_00226_B">
    <property type="entry name" value="CinA_B"/>
    <property type="match status" value="1"/>
</dbReference>
<dbReference type="PANTHER" id="PTHR13939">
    <property type="entry name" value="NICOTINAMIDE-NUCLEOTIDE AMIDOHYDROLASE PNCC"/>
    <property type="match status" value="1"/>
</dbReference>
<feature type="domain" description="MoaB/Mog" evidence="2">
    <location>
        <begin position="4"/>
        <end position="171"/>
    </location>
</feature>
<dbReference type="Pfam" id="PF00994">
    <property type="entry name" value="MoCF_biosynth"/>
    <property type="match status" value="1"/>
</dbReference>
<proteinExistence type="inferred from homology"/>
<evidence type="ECO:0000313" key="3">
    <source>
        <dbReference type="EMBL" id="SJZ49215.1"/>
    </source>
</evidence>
<name>A0A1T4L3B2_9ENTE</name>
<dbReference type="PANTHER" id="PTHR13939:SF0">
    <property type="entry name" value="NMN AMIDOHYDROLASE-LIKE PROTEIN YFAY"/>
    <property type="match status" value="1"/>
</dbReference>
<reference evidence="3 4" key="1">
    <citation type="submission" date="2017-02" db="EMBL/GenBank/DDBJ databases">
        <authorList>
            <person name="Peterson S.W."/>
        </authorList>
    </citation>
    <scope>NUCLEOTIDE SEQUENCE [LARGE SCALE GENOMIC DNA]</scope>
    <source>
        <strain evidence="3 4">ATCC BAA-1030</strain>
    </source>
</reference>
<dbReference type="STRING" id="263852.SAMN02745116_00519"/>
<dbReference type="NCBIfam" id="TIGR00177">
    <property type="entry name" value="molyb_syn"/>
    <property type="match status" value="1"/>
</dbReference>
<gene>
    <name evidence="1" type="primary">cinA</name>
    <name evidence="3" type="ORF">SAMN02745116_00519</name>
</gene>
<dbReference type="SUPFAM" id="SSF142433">
    <property type="entry name" value="CinA-like"/>
    <property type="match status" value="1"/>
</dbReference>
<dbReference type="AlphaFoldDB" id="A0A1T4L3B2"/>
<accession>A0A1T4L3B2</accession>
<dbReference type="OrthoDB" id="9801454at2"/>
<dbReference type="RefSeq" id="WP_078806479.1">
    <property type="nucleotide sequence ID" value="NZ_FUXI01000004.1"/>
</dbReference>
<dbReference type="Pfam" id="PF02464">
    <property type="entry name" value="CinA"/>
    <property type="match status" value="1"/>
</dbReference>
<dbReference type="SUPFAM" id="SSF53218">
    <property type="entry name" value="Molybdenum cofactor biosynthesis proteins"/>
    <property type="match status" value="1"/>
</dbReference>
<dbReference type="NCBIfam" id="NF001813">
    <property type="entry name" value="PRK00549.1"/>
    <property type="match status" value="1"/>
</dbReference>
<keyword evidence="4" id="KW-1185">Reference proteome</keyword>
<dbReference type="Gene3D" id="3.40.980.10">
    <property type="entry name" value="MoaB/Mog-like domain"/>
    <property type="match status" value="1"/>
</dbReference>
<dbReference type="InterPro" id="IPR008136">
    <property type="entry name" value="CinA_C"/>
</dbReference>
<dbReference type="PIRSF" id="PIRSF006728">
    <property type="entry name" value="CinA"/>
    <property type="match status" value="1"/>
</dbReference>
<comment type="similarity">
    <text evidence="1">Belongs to the CinA family.</text>
</comment>
<dbReference type="InterPro" id="IPR008135">
    <property type="entry name" value="Competence-induced_CinA"/>
</dbReference>
<dbReference type="InterPro" id="IPR001453">
    <property type="entry name" value="MoaB/Mog_dom"/>
</dbReference>